<evidence type="ECO:0000313" key="6">
    <source>
        <dbReference type="Proteomes" id="UP000051494"/>
    </source>
</evidence>
<dbReference type="InterPro" id="IPR029061">
    <property type="entry name" value="THDP-binding"/>
</dbReference>
<dbReference type="PANTHER" id="PTHR32154:SF20">
    <property type="entry name" value="2-OXOGLUTARATE OXIDOREDUCTASE SUBUNIT KORA"/>
    <property type="match status" value="1"/>
</dbReference>
<dbReference type="Pfam" id="PF01558">
    <property type="entry name" value="POR"/>
    <property type="match status" value="1"/>
</dbReference>
<reference evidence="5" key="2">
    <citation type="journal article" date="2016" name="Genome Announc.">
        <title>Draft Genome Sequences of Two Novel Amoeba-Resistant Intranuclear Bacteria, 'Candidatus Berkiella cookevillensis' and 'Candidatus Berkiella aquae'.</title>
        <authorList>
            <person name="Mehari Y.T."/>
            <person name="Arivett B.A."/>
            <person name="Farone A.L."/>
            <person name="Gunderson J.H."/>
            <person name="Farone M.B."/>
        </authorList>
    </citation>
    <scope>NUCLEOTIDE SEQUENCE</scope>
    <source>
        <strain evidence="5">CC99</strain>
    </source>
</reference>
<dbReference type="SUPFAM" id="SSF53323">
    <property type="entry name" value="Pyruvate-ferredoxin oxidoreductase, PFOR, domain III"/>
    <property type="match status" value="1"/>
</dbReference>
<dbReference type="CDD" id="cd07034">
    <property type="entry name" value="TPP_PYR_PFOR_IOR-alpha_like"/>
    <property type="match status" value="1"/>
</dbReference>
<proteinExistence type="predicted"/>
<dbReference type="Proteomes" id="UP000051494">
    <property type="component" value="Unassembled WGS sequence"/>
</dbReference>
<dbReference type="Gene3D" id="3.40.920.10">
    <property type="entry name" value="Pyruvate-ferredoxin oxidoreductase, PFOR, domain III"/>
    <property type="match status" value="1"/>
</dbReference>
<dbReference type="SUPFAM" id="SSF52922">
    <property type="entry name" value="TK C-terminal domain-like"/>
    <property type="match status" value="1"/>
</dbReference>
<organism evidence="4">
    <name type="scientific">Candidatus Berkiella cookevillensis</name>
    <dbReference type="NCBI Taxonomy" id="437022"/>
    <lineage>
        <taxon>Bacteria</taxon>
        <taxon>Pseudomonadati</taxon>
        <taxon>Pseudomonadota</taxon>
        <taxon>Gammaproteobacteria</taxon>
        <taxon>Candidatus Berkiellales</taxon>
        <taxon>Candidatus Berkiellaceae</taxon>
        <taxon>Candidatus Berkiella</taxon>
    </lineage>
</organism>
<dbReference type="Pfam" id="PF01855">
    <property type="entry name" value="POR_N"/>
    <property type="match status" value="1"/>
</dbReference>
<reference evidence="5" key="3">
    <citation type="submission" date="2021-06" db="EMBL/GenBank/DDBJ databases">
        <title>Genomic Description and Analysis of Intracellular Bacteria, Candidatus Berkiella cookevillensis and Candidatus Berkiella aquae.</title>
        <authorList>
            <person name="Kidane D.T."/>
            <person name="Mehari Y.T."/>
            <person name="Rice F.C."/>
            <person name="Arivett B.A."/>
            <person name="Farone A.L."/>
            <person name="Berk S.G."/>
            <person name="Farone M.B."/>
        </authorList>
    </citation>
    <scope>NUCLEOTIDE SEQUENCE</scope>
    <source>
        <strain evidence="5">CC99</strain>
    </source>
</reference>
<dbReference type="Gene3D" id="3.40.50.970">
    <property type="match status" value="1"/>
</dbReference>
<accession>A0A0Q9YD17</accession>
<evidence type="ECO:0000313" key="5">
    <source>
        <dbReference type="EMBL" id="MCS5708015.1"/>
    </source>
</evidence>
<gene>
    <name evidence="4" type="primary">korA</name>
    <name evidence="5" type="ORF">CC99x_003765</name>
    <name evidence="4" type="ORF">CC99x_02164</name>
</gene>
<dbReference type="NCBIfam" id="TIGR03710">
    <property type="entry name" value="OAFO_sf"/>
    <property type="match status" value="1"/>
</dbReference>
<dbReference type="Gene3D" id="3.40.50.920">
    <property type="match status" value="1"/>
</dbReference>
<keyword evidence="1 4" id="KW-0560">Oxidoreductase</keyword>
<evidence type="ECO:0000256" key="1">
    <source>
        <dbReference type="ARBA" id="ARBA00023002"/>
    </source>
</evidence>
<dbReference type="InterPro" id="IPR009014">
    <property type="entry name" value="Transketo_C/PFOR_II"/>
</dbReference>
<dbReference type="InterPro" id="IPR050722">
    <property type="entry name" value="Pyruvate:ferred/Flavod_OxRd"/>
</dbReference>
<feature type="domain" description="Pyruvate/ketoisovalerate oxidoreductase catalytic" evidence="2">
    <location>
        <begin position="30"/>
        <end position="219"/>
    </location>
</feature>
<dbReference type="SUPFAM" id="SSF52518">
    <property type="entry name" value="Thiamin diphosphate-binding fold (THDP-binding)"/>
    <property type="match status" value="1"/>
</dbReference>
<dbReference type="InterPro" id="IPR002880">
    <property type="entry name" value="Pyrv_Fd/Flavodoxin_OxRdtase_N"/>
</dbReference>
<dbReference type="OrthoDB" id="9794954at2"/>
<dbReference type="GO" id="GO:0016903">
    <property type="term" value="F:oxidoreductase activity, acting on the aldehyde or oxo group of donors"/>
    <property type="evidence" value="ECO:0007669"/>
    <property type="project" value="InterPro"/>
</dbReference>
<evidence type="ECO:0000313" key="4">
    <source>
        <dbReference type="EMBL" id="KRG17705.1"/>
    </source>
</evidence>
<keyword evidence="6" id="KW-1185">Reference proteome</keyword>
<dbReference type="EMBL" id="LKHV02000001">
    <property type="protein sequence ID" value="MCS5708015.1"/>
    <property type="molecule type" value="Genomic_DNA"/>
</dbReference>
<evidence type="ECO:0000259" key="3">
    <source>
        <dbReference type="Pfam" id="PF01855"/>
    </source>
</evidence>
<evidence type="ECO:0000259" key="2">
    <source>
        <dbReference type="Pfam" id="PF01558"/>
    </source>
</evidence>
<sequence>MPTFEKTILEAKSNRKALTQVDIHFAGDSGDGMQVLGMRFSEASSIAGNDLRTFPDYPAEIRAPQGTLAGVSGFQISFSSHSIYTQGDQFDVLVAMNPAAFTVTIGALKKGGILLVDEDKFVKKEYEKIGFSENPLLAPEMQQFRIIAIPLTQLTLKSVENIDLSRSKARKCKNMFVLGLLFWLYNRPLEPTKNWIQHRFKSEPDLLAANIQALRAGYNYAITTELFTEYYSVEKAELAKGKYRQVTGNQAIVLGCLAVADENQQSLFMSGYPITPASDILHEMARYPHMGVKTFQAEDEIAAVGAALGAAFAGELALTATSGPGLDLMGETLGLAVMVELPLVVIDVQRAGPSTGMPTKVEQSDLFLALYGRHGECPVPVLAAKSAGDCFDMVRLAFKIAVKYMTPVILLSDAYIANCAEPWKIPSSEQLEADTLEIHYHQESENFAPYKRVLDTLARNWAIPGTPGLEHRIGGLEKKDVTGEISYSAQNHEQMVRLRREKIKRVQTLLPSLELIGEDSGDVLVIGWGSTYGVTLTAVQQLQRQGHSISYVSLLSLYPFQEALEGYLKQFKHIFVVELNDGQVCQLIRAQFLVPAVSISKIQGKPFLVQELVDRLSQFFAPALS</sequence>
<dbReference type="STRING" id="437022.CC99x_02164"/>
<protein>
    <submittedName>
        <fullName evidence="5">2-oxoacid:acceptor oxidoreductase subunit alpha</fullName>
    </submittedName>
    <submittedName>
        <fullName evidence="4">2-oxoglutarate oxidoreductase subunit KorA</fullName>
        <ecNumber evidence="4">1.2.-.-</ecNumber>
    </submittedName>
</protein>
<dbReference type="InterPro" id="IPR022367">
    <property type="entry name" value="2-oxoacid/accept_OxRdtase_asu"/>
</dbReference>
<dbReference type="EC" id="1.2.-.-" evidence="4"/>
<name>A0A0Q9YD17_9GAMM</name>
<dbReference type="RefSeq" id="WP_057625262.1">
    <property type="nucleotide sequence ID" value="NZ_LKHV02000001.1"/>
</dbReference>
<dbReference type="PATRIC" id="fig|1590042.3.peg.2213"/>
<dbReference type="AlphaFoldDB" id="A0A0Q9YD17"/>
<feature type="domain" description="Pyruvate flavodoxin/ferredoxin oxidoreductase pyrimidine binding" evidence="3">
    <location>
        <begin position="268"/>
        <end position="480"/>
    </location>
</feature>
<reference evidence="4" key="1">
    <citation type="submission" date="2015-09" db="EMBL/GenBank/DDBJ databases">
        <title>Draft Genome Sequences of Two Novel Amoeba-resistant Intranuclear Bacteria, Candidatus Berkiella cookevillensis and Candidatus Berkiella aquae.</title>
        <authorList>
            <person name="Mehari Y.T."/>
            <person name="Arivett B.A."/>
            <person name="Farone A.L."/>
            <person name="Gunderson J.H."/>
            <person name="Farone M.B."/>
        </authorList>
    </citation>
    <scope>NUCLEOTIDE SEQUENCE [LARGE SCALE GENOMIC DNA]</scope>
    <source>
        <strain evidence="4">CC99</strain>
    </source>
</reference>
<dbReference type="FunFam" id="3.40.50.970:FF:000022">
    <property type="entry name" value="2-oxoglutarate ferredoxin oxidoreductase alpha subunit"/>
    <property type="match status" value="1"/>
</dbReference>
<dbReference type="PANTHER" id="PTHR32154">
    <property type="entry name" value="PYRUVATE-FLAVODOXIN OXIDOREDUCTASE-RELATED"/>
    <property type="match status" value="1"/>
</dbReference>
<dbReference type="GO" id="GO:0006979">
    <property type="term" value="P:response to oxidative stress"/>
    <property type="evidence" value="ECO:0007669"/>
    <property type="project" value="TreeGrafter"/>
</dbReference>
<dbReference type="EMBL" id="LKHV01000013">
    <property type="protein sequence ID" value="KRG17705.1"/>
    <property type="molecule type" value="Genomic_DNA"/>
</dbReference>
<dbReference type="InterPro" id="IPR019752">
    <property type="entry name" value="Pyrv/ketoisovalerate_OxRed_cat"/>
</dbReference>
<comment type="caution">
    <text evidence="4">The sequence shown here is derived from an EMBL/GenBank/DDBJ whole genome shotgun (WGS) entry which is preliminary data.</text>
</comment>
<dbReference type="InterPro" id="IPR002869">
    <property type="entry name" value="Pyrv_flavodox_OxRed_cen"/>
</dbReference>